<proteinExistence type="inferred from homology"/>
<dbReference type="Pfam" id="PF13180">
    <property type="entry name" value="PDZ_2"/>
    <property type="match status" value="1"/>
</dbReference>
<comment type="similarity">
    <text evidence="1">Belongs to the peptidase S1C family.</text>
</comment>
<reference evidence="3 4" key="1">
    <citation type="submission" date="2024-02" db="EMBL/GenBank/DDBJ databases">
        <title>Rubritalea halochordaticola NBRC 107102.</title>
        <authorList>
            <person name="Ichikawa N."/>
            <person name="Katano-Makiyama Y."/>
            <person name="Hidaka K."/>
        </authorList>
    </citation>
    <scope>NUCLEOTIDE SEQUENCE [LARGE SCALE GENOMIC DNA]</scope>
    <source>
        <strain evidence="3 4">NBRC 107102</strain>
    </source>
</reference>
<evidence type="ECO:0000313" key="3">
    <source>
        <dbReference type="EMBL" id="GAA5494158.1"/>
    </source>
</evidence>
<name>A0ABP9UVC9_9BACT</name>
<dbReference type="RefSeq" id="WP_346187175.1">
    <property type="nucleotide sequence ID" value="NZ_BAABRL010000001.1"/>
</dbReference>
<gene>
    <name evidence="3" type="ORF">Rhal01_00316</name>
</gene>
<dbReference type="Gene3D" id="2.40.10.120">
    <property type="match status" value="1"/>
</dbReference>
<protein>
    <recommendedName>
        <fullName evidence="2">PDZ domain-containing protein</fullName>
    </recommendedName>
</protein>
<dbReference type="InterPro" id="IPR001478">
    <property type="entry name" value="PDZ"/>
</dbReference>
<dbReference type="PANTHER" id="PTHR22939:SF129">
    <property type="entry name" value="SERINE PROTEASE HTRA2, MITOCHONDRIAL"/>
    <property type="match status" value="1"/>
</dbReference>
<evidence type="ECO:0000256" key="1">
    <source>
        <dbReference type="ARBA" id="ARBA00010541"/>
    </source>
</evidence>
<sequence>MFRQFILSGVAVAASTLTLLGQALDLEFTHAEGMEKGKSPAKGVLIDDEGTLATVAVYGTDPHKAFWVDSTGKEVALTLLAHDEVSRITLLKVPKSVSEGKKVVKQMGEASDLVPAAALTTDLETKGGVSRLVSKVKRFDGKVLPLTLMRVAHTKEGVMPGTPLFDEKGDLVGLAHEAVVSQKSNTYALPVEALKHILAISNDAGKDKEGVVKRCWVGLALDAQSDSPVVTGVRPESPARKAGIIKGDIILSVAGENVAEYADVVDSFYYMQPKKAVTFKVLRGTEVKEFSVVPEVNPLFKE</sequence>
<dbReference type="InterPro" id="IPR036034">
    <property type="entry name" value="PDZ_sf"/>
</dbReference>
<dbReference type="Gene3D" id="2.30.42.10">
    <property type="match status" value="1"/>
</dbReference>
<evidence type="ECO:0000259" key="2">
    <source>
        <dbReference type="PROSITE" id="PS50106"/>
    </source>
</evidence>
<organism evidence="3 4">
    <name type="scientific">Rubritalea halochordaticola</name>
    <dbReference type="NCBI Taxonomy" id="714537"/>
    <lineage>
        <taxon>Bacteria</taxon>
        <taxon>Pseudomonadati</taxon>
        <taxon>Verrucomicrobiota</taxon>
        <taxon>Verrucomicrobiia</taxon>
        <taxon>Verrucomicrobiales</taxon>
        <taxon>Rubritaleaceae</taxon>
        <taxon>Rubritalea</taxon>
    </lineage>
</organism>
<dbReference type="PROSITE" id="PS50106">
    <property type="entry name" value="PDZ"/>
    <property type="match status" value="1"/>
</dbReference>
<dbReference type="PANTHER" id="PTHR22939">
    <property type="entry name" value="SERINE PROTEASE FAMILY S1C HTRA-RELATED"/>
    <property type="match status" value="1"/>
</dbReference>
<dbReference type="EMBL" id="BAABRL010000001">
    <property type="protein sequence ID" value="GAA5494158.1"/>
    <property type="molecule type" value="Genomic_DNA"/>
</dbReference>
<dbReference type="SUPFAM" id="SSF50156">
    <property type="entry name" value="PDZ domain-like"/>
    <property type="match status" value="1"/>
</dbReference>
<keyword evidence="4" id="KW-1185">Reference proteome</keyword>
<dbReference type="Proteomes" id="UP001424741">
    <property type="component" value="Unassembled WGS sequence"/>
</dbReference>
<evidence type="ECO:0000313" key="4">
    <source>
        <dbReference type="Proteomes" id="UP001424741"/>
    </source>
</evidence>
<comment type="caution">
    <text evidence="3">The sequence shown here is derived from an EMBL/GenBank/DDBJ whole genome shotgun (WGS) entry which is preliminary data.</text>
</comment>
<dbReference type="SMART" id="SM00228">
    <property type="entry name" value="PDZ"/>
    <property type="match status" value="1"/>
</dbReference>
<dbReference type="SUPFAM" id="SSF50494">
    <property type="entry name" value="Trypsin-like serine proteases"/>
    <property type="match status" value="1"/>
</dbReference>
<accession>A0ABP9UVC9</accession>
<dbReference type="InterPro" id="IPR009003">
    <property type="entry name" value="Peptidase_S1_PA"/>
</dbReference>
<feature type="domain" description="PDZ" evidence="2">
    <location>
        <begin position="206"/>
        <end position="258"/>
    </location>
</feature>